<accession>A0A7W3U2S5</accession>
<dbReference type="Proteomes" id="UP000552587">
    <property type="component" value="Unassembled WGS sequence"/>
</dbReference>
<reference evidence="1 2" key="1">
    <citation type="submission" date="2020-07" db="EMBL/GenBank/DDBJ databases">
        <authorList>
            <person name="Xu S."/>
            <person name="Li A."/>
        </authorList>
    </citation>
    <scope>NUCLEOTIDE SEQUENCE [LARGE SCALE GENOMIC DNA]</scope>
    <source>
        <strain evidence="1 2">SG-8</strain>
    </source>
</reference>
<protein>
    <submittedName>
        <fullName evidence="1">Uncharacterized protein</fullName>
    </submittedName>
</protein>
<organism evidence="1 2">
    <name type="scientific">Marilutibacter penaei</name>
    <dbReference type="NCBI Taxonomy" id="2759900"/>
    <lineage>
        <taxon>Bacteria</taxon>
        <taxon>Pseudomonadati</taxon>
        <taxon>Pseudomonadota</taxon>
        <taxon>Gammaproteobacteria</taxon>
        <taxon>Lysobacterales</taxon>
        <taxon>Lysobacteraceae</taxon>
        <taxon>Marilutibacter</taxon>
    </lineage>
</organism>
<sequence>MNLIYARSFATARAFAHTEELMPGDWKWIQDADTIRQYPRAHIYKLPRWQENPHRVWIDAALQRAADAHRLGLLTDIELGSDTLGISGA</sequence>
<evidence type="ECO:0000313" key="1">
    <source>
        <dbReference type="EMBL" id="MBB1087834.1"/>
    </source>
</evidence>
<keyword evidence="2" id="KW-1185">Reference proteome</keyword>
<evidence type="ECO:0000313" key="2">
    <source>
        <dbReference type="Proteomes" id="UP000552587"/>
    </source>
</evidence>
<gene>
    <name evidence="1" type="ORF">H4F99_04945</name>
</gene>
<dbReference type="EMBL" id="JACHTE010000003">
    <property type="protein sequence ID" value="MBB1087834.1"/>
    <property type="molecule type" value="Genomic_DNA"/>
</dbReference>
<name>A0A7W3U2S5_9GAMM</name>
<dbReference type="AlphaFoldDB" id="A0A7W3U2S5"/>
<proteinExistence type="predicted"/>
<dbReference type="RefSeq" id="WP_182668621.1">
    <property type="nucleotide sequence ID" value="NZ_JACHTE010000003.1"/>
</dbReference>
<comment type="caution">
    <text evidence="1">The sequence shown here is derived from an EMBL/GenBank/DDBJ whole genome shotgun (WGS) entry which is preliminary data.</text>
</comment>